<dbReference type="PROSITE" id="PS50850">
    <property type="entry name" value="MFS"/>
    <property type="match status" value="1"/>
</dbReference>
<feature type="transmembrane region" description="Helical" evidence="6">
    <location>
        <begin position="307"/>
        <end position="326"/>
    </location>
</feature>
<dbReference type="CDD" id="cd17478">
    <property type="entry name" value="MFS_FsR"/>
    <property type="match status" value="1"/>
</dbReference>
<evidence type="ECO:0000313" key="9">
    <source>
        <dbReference type="Proteomes" id="UP000732377"/>
    </source>
</evidence>
<evidence type="ECO:0000256" key="3">
    <source>
        <dbReference type="ARBA" id="ARBA00022692"/>
    </source>
</evidence>
<dbReference type="Proteomes" id="UP000732377">
    <property type="component" value="Unassembled WGS sequence"/>
</dbReference>
<evidence type="ECO:0000256" key="2">
    <source>
        <dbReference type="ARBA" id="ARBA00022448"/>
    </source>
</evidence>
<protein>
    <submittedName>
        <fullName evidence="8">MFS transporter</fullName>
    </submittedName>
</protein>
<dbReference type="GO" id="GO:0022857">
    <property type="term" value="F:transmembrane transporter activity"/>
    <property type="evidence" value="ECO:0007669"/>
    <property type="project" value="InterPro"/>
</dbReference>
<dbReference type="Gene3D" id="1.20.1250.20">
    <property type="entry name" value="MFS general substrate transporter like domains"/>
    <property type="match status" value="2"/>
</dbReference>
<dbReference type="Pfam" id="PF07690">
    <property type="entry name" value="MFS_1"/>
    <property type="match status" value="1"/>
</dbReference>
<evidence type="ECO:0000256" key="6">
    <source>
        <dbReference type="SAM" id="Phobius"/>
    </source>
</evidence>
<sequence>MKPLNSTVSAGRPVLALLLVLSLTHAVIDLTSGAIVALLPAMREAYSLSYAMVGLIPLFANLTSTFTQPVFGIISDRSEMRWLLPLSVALGGLGLAAVGYVSNYWLVLAAVVISALGSAAFHPEGAHAAHNLAGERRALAMAIYSVGGNLGYALGPGFAAALIAAFGLRGTGLAALLPLALAAFLIWLLPRWRAHEQEAAARKREQAEPGETNWRGTVLITLVVILRSIIHLGMTTYVPFFWIDVLGNAPATAGLVQTTYLLAGVLGTLLGAPLADRFGTKPVLIASFALLLPVQAVLASLRGWPLLIGLFAAGFLVVSTFTTTLVMTQEYMPRSLGLASGLNLGLAFGMGGVGTSVLGIVADHFGVLVVMRCIASLVLPALLLTLALPPVRLNRA</sequence>
<dbReference type="PANTHER" id="PTHR43129">
    <property type="entry name" value="FOSMIDOMYCIN RESISTANCE PROTEIN"/>
    <property type="match status" value="1"/>
</dbReference>
<feature type="transmembrane region" description="Helical" evidence="6">
    <location>
        <begin position="254"/>
        <end position="275"/>
    </location>
</feature>
<feature type="transmembrane region" description="Helical" evidence="6">
    <location>
        <begin position="338"/>
        <end position="361"/>
    </location>
</feature>
<keyword evidence="3 6" id="KW-0812">Transmembrane</keyword>
<dbReference type="AlphaFoldDB" id="A0A953I310"/>
<gene>
    <name evidence="8" type="ORF">CWE10_14835</name>
</gene>
<feature type="transmembrane region" description="Helical" evidence="6">
    <location>
        <begin position="282"/>
        <end position="301"/>
    </location>
</feature>
<feature type="transmembrane region" description="Helical" evidence="6">
    <location>
        <begin position="49"/>
        <end position="70"/>
    </location>
</feature>
<comment type="caution">
    <text evidence="8">The sequence shown here is derived from an EMBL/GenBank/DDBJ whole genome shotgun (WGS) entry which is preliminary data.</text>
</comment>
<evidence type="ECO:0000313" key="8">
    <source>
        <dbReference type="EMBL" id="MBY6277457.1"/>
    </source>
</evidence>
<evidence type="ECO:0000259" key="7">
    <source>
        <dbReference type="PROSITE" id="PS50850"/>
    </source>
</evidence>
<organism evidence="8 9">
    <name type="scientific">Symbiobacterium thermophilum</name>
    <dbReference type="NCBI Taxonomy" id="2734"/>
    <lineage>
        <taxon>Bacteria</taxon>
        <taxon>Bacillati</taxon>
        <taxon>Bacillota</taxon>
        <taxon>Clostridia</taxon>
        <taxon>Eubacteriales</taxon>
        <taxon>Symbiobacteriaceae</taxon>
        <taxon>Symbiobacterium</taxon>
    </lineage>
</organism>
<feature type="transmembrane region" description="Helical" evidence="6">
    <location>
        <begin position="213"/>
        <end position="234"/>
    </location>
</feature>
<dbReference type="PANTHER" id="PTHR43129:SF1">
    <property type="entry name" value="FOSMIDOMYCIN RESISTANCE PROTEIN"/>
    <property type="match status" value="1"/>
</dbReference>
<proteinExistence type="predicted"/>
<dbReference type="EMBL" id="PIUK01000182">
    <property type="protein sequence ID" value="MBY6277457.1"/>
    <property type="molecule type" value="Genomic_DNA"/>
</dbReference>
<name>A0A953I310_SYMTR</name>
<reference evidence="8" key="1">
    <citation type="submission" date="2017-11" db="EMBL/GenBank/DDBJ databases">
        <title>Three new genomes from thermophilic consortium.</title>
        <authorList>
            <person name="Quaggio R."/>
            <person name="Amgarten D."/>
            <person name="Setubal J.C."/>
        </authorList>
    </citation>
    <scope>NUCLEOTIDE SEQUENCE</scope>
    <source>
        <strain evidence="8">ZCTH01-B2</strain>
    </source>
</reference>
<feature type="domain" description="Major facilitator superfamily (MFS) profile" evidence="7">
    <location>
        <begin position="17"/>
        <end position="393"/>
    </location>
</feature>
<accession>A0A953I310</accession>
<dbReference type="InterPro" id="IPR020846">
    <property type="entry name" value="MFS_dom"/>
</dbReference>
<dbReference type="GO" id="GO:0005886">
    <property type="term" value="C:plasma membrane"/>
    <property type="evidence" value="ECO:0007669"/>
    <property type="project" value="UniProtKB-SubCell"/>
</dbReference>
<keyword evidence="5 6" id="KW-0472">Membrane</keyword>
<comment type="subcellular location">
    <subcellularLocation>
        <location evidence="1">Cell membrane</location>
        <topology evidence="1">Multi-pass membrane protein</topology>
    </subcellularLocation>
</comment>
<feature type="transmembrane region" description="Helical" evidence="6">
    <location>
        <begin position="142"/>
        <end position="166"/>
    </location>
</feature>
<dbReference type="InterPro" id="IPR011701">
    <property type="entry name" value="MFS"/>
</dbReference>
<feature type="transmembrane region" description="Helical" evidence="6">
    <location>
        <begin position="367"/>
        <end position="388"/>
    </location>
</feature>
<dbReference type="SUPFAM" id="SSF103473">
    <property type="entry name" value="MFS general substrate transporter"/>
    <property type="match status" value="1"/>
</dbReference>
<feature type="transmembrane region" description="Helical" evidence="6">
    <location>
        <begin position="172"/>
        <end position="192"/>
    </location>
</feature>
<evidence type="ECO:0000256" key="4">
    <source>
        <dbReference type="ARBA" id="ARBA00022989"/>
    </source>
</evidence>
<keyword evidence="2" id="KW-0813">Transport</keyword>
<dbReference type="InterPro" id="IPR036259">
    <property type="entry name" value="MFS_trans_sf"/>
</dbReference>
<feature type="transmembrane region" description="Helical" evidence="6">
    <location>
        <begin position="82"/>
        <end position="98"/>
    </location>
</feature>
<evidence type="ECO:0000256" key="1">
    <source>
        <dbReference type="ARBA" id="ARBA00004651"/>
    </source>
</evidence>
<evidence type="ECO:0000256" key="5">
    <source>
        <dbReference type="ARBA" id="ARBA00023136"/>
    </source>
</evidence>
<keyword evidence="4 6" id="KW-1133">Transmembrane helix</keyword>